<comment type="caution">
    <text evidence="9">Lacks conserved residue(s) required for the propagation of feature annotation.</text>
</comment>
<dbReference type="STRING" id="123899.SAMEA3906487_01720"/>
<evidence type="ECO:0000256" key="8">
    <source>
        <dbReference type="ARBA" id="ARBA00038436"/>
    </source>
</evidence>
<comment type="function">
    <text evidence="9">Part of the tripartite ATP-independent periplasmic (TRAP) transport system.</text>
</comment>
<evidence type="ECO:0000256" key="2">
    <source>
        <dbReference type="ARBA" id="ARBA00022448"/>
    </source>
</evidence>
<dbReference type="InterPro" id="IPR007387">
    <property type="entry name" value="TRAP_DctQ"/>
</dbReference>
<dbReference type="GO" id="GO:0022857">
    <property type="term" value="F:transmembrane transporter activity"/>
    <property type="evidence" value="ECO:0007669"/>
    <property type="project" value="UniProtKB-UniRule"/>
</dbReference>
<proteinExistence type="inferred from homology"/>
<dbReference type="GO" id="GO:0015740">
    <property type="term" value="P:C4-dicarboxylate transport"/>
    <property type="evidence" value="ECO:0007669"/>
    <property type="project" value="TreeGrafter"/>
</dbReference>
<evidence type="ECO:0000256" key="5">
    <source>
        <dbReference type="ARBA" id="ARBA00022692"/>
    </source>
</evidence>
<keyword evidence="12" id="KW-1185">Reference proteome</keyword>
<dbReference type="RefSeq" id="WP_231886799.1">
    <property type="nucleotide sequence ID" value="NZ_CP016340.1"/>
</dbReference>
<dbReference type="Pfam" id="PF04290">
    <property type="entry name" value="DctQ"/>
    <property type="match status" value="1"/>
</dbReference>
<dbReference type="GeneID" id="56590996"/>
<feature type="transmembrane region" description="Helical" evidence="9">
    <location>
        <begin position="136"/>
        <end position="160"/>
    </location>
</feature>
<comment type="subcellular location">
    <subcellularLocation>
        <location evidence="1 9">Cell inner membrane</location>
        <topology evidence="1 9">Multi-pass membrane protein</topology>
    </subcellularLocation>
</comment>
<evidence type="ECO:0000259" key="10">
    <source>
        <dbReference type="Pfam" id="PF04290"/>
    </source>
</evidence>
<keyword evidence="2 9" id="KW-0813">Transport</keyword>
<dbReference type="AlphaFoldDB" id="A0A157PAE7"/>
<keyword evidence="6 9" id="KW-1133">Transmembrane helix</keyword>
<name>A0A157PAE7_9BORD</name>
<feature type="domain" description="Tripartite ATP-independent periplasmic transporters DctQ component" evidence="10">
    <location>
        <begin position="29"/>
        <end position="158"/>
    </location>
</feature>
<dbReference type="GO" id="GO:0005886">
    <property type="term" value="C:plasma membrane"/>
    <property type="evidence" value="ECO:0007669"/>
    <property type="project" value="UniProtKB-SubCell"/>
</dbReference>
<dbReference type="PATRIC" id="fig|123899.6.peg.1706"/>
<dbReference type="PANTHER" id="PTHR35011:SF2">
    <property type="entry name" value="2,3-DIKETO-L-GULONATE TRAP TRANSPORTER SMALL PERMEASE PROTEIN YIAM"/>
    <property type="match status" value="1"/>
</dbReference>
<protein>
    <recommendedName>
        <fullName evidence="9">TRAP transporter small permease protein</fullName>
    </recommendedName>
</protein>
<evidence type="ECO:0000313" key="11">
    <source>
        <dbReference type="EMBL" id="SAI69273.1"/>
    </source>
</evidence>
<accession>A0A157PAE7</accession>
<evidence type="ECO:0000256" key="4">
    <source>
        <dbReference type="ARBA" id="ARBA00022519"/>
    </source>
</evidence>
<sequence>MKIRKTGAVLGRCMDKVENTVILTSYVTLIALVGVETLRRALFQQQATWGPEVAMYAFIWLSWFAMAKHCRYGTNLAFLQFREAMPAWGRRTLEVMDMTLWLTIGGVILYTTSAIIERNLASEQTIFGTSIPLAWANLAVPLGWGFSMVRIAQRLFLVLFDWDQLEEERRNQAAPAA</sequence>
<keyword evidence="3" id="KW-1003">Cell membrane</keyword>
<organism evidence="11 12">
    <name type="scientific">Bordetella trematum</name>
    <dbReference type="NCBI Taxonomy" id="123899"/>
    <lineage>
        <taxon>Bacteria</taxon>
        <taxon>Pseudomonadati</taxon>
        <taxon>Pseudomonadota</taxon>
        <taxon>Betaproteobacteria</taxon>
        <taxon>Burkholderiales</taxon>
        <taxon>Alcaligenaceae</taxon>
        <taxon>Bordetella</taxon>
    </lineage>
</organism>
<dbReference type="PANTHER" id="PTHR35011">
    <property type="entry name" value="2,3-DIKETO-L-GULONATE TRAP TRANSPORTER SMALL PERMEASE PROTEIN YIAM"/>
    <property type="match status" value="1"/>
</dbReference>
<evidence type="ECO:0000256" key="6">
    <source>
        <dbReference type="ARBA" id="ARBA00022989"/>
    </source>
</evidence>
<dbReference type="InterPro" id="IPR055348">
    <property type="entry name" value="DctQ"/>
</dbReference>
<reference evidence="11 12" key="1">
    <citation type="submission" date="2016-04" db="EMBL/GenBank/DDBJ databases">
        <authorList>
            <consortium name="Pathogen Informatics"/>
        </authorList>
    </citation>
    <scope>NUCLEOTIDE SEQUENCE [LARGE SCALE GENOMIC DNA]</scope>
    <source>
        <strain evidence="11 12">H044680328</strain>
    </source>
</reference>
<keyword evidence="5 9" id="KW-0812">Transmembrane</keyword>
<comment type="similarity">
    <text evidence="8 9">Belongs to the TRAP transporter small permease family.</text>
</comment>
<dbReference type="Proteomes" id="UP000076825">
    <property type="component" value="Chromosome 1"/>
</dbReference>
<dbReference type="EMBL" id="LT546645">
    <property type="protein sequence ID" value="SAI69273.1"/>
    <property type="molecule type" value="Genomic_DNA"/>
</dbReference>
<comment type="subunit">
    <text evidence="9">The complex comprises the extracytoplasmic solute receptor protein and the two transmembrane proteins.</text>
</comment>
<keyword evidence="7 9" id="KW-0472">Membrane</keyword>
<evidence type="ECO:0000256" key="1">
    <source>
        <dbReference type="ARBA" id="ARBA00004429"/>
    </source>
</evidence>
<evidence type="ECO:0000256" key="7">
    <source>
        <dbReference type="ARBA" id="ARBA00023136"/>
    </source>
</evidence>
<feature type="transmembrane region" description="Helical" evidence="9">
    <location>
        <begin position="21"/>
        <end position="42"/>
    </location>
</feature>
<evidence type="ECO:0000256" key="9">
    <source>
        <dbReference type="RuleBase" id="RU369079"/>
    </source>
</evidence>
<evidence type="ECO:0000313" key="12">
    <source>
        <dbReference type="Proteomes" id="UP000076825"/>
    </source>
</evidence>
<dbReference type="eggNOG" id="COG3090">
    <property type="taxonomic scope" value="Bacteria"/>
</dbReference>
<feature type="transmembrane region" description="Helical" evidence="9">
    <location>
        <begin position="95"/>
        <end position="116"/>
    </location>
</feature>
<keyword evidence="4 9" id="KW-0997">Cell inner membrane</keyword>
<gene>
    <name evidence="11" type="ORF">SAMEA3906487_01720</name>
</gene>
<evidence type="ECO:0000256" key="3">
    <source>
        <dbReference type="ARBA" id="ARBA00022475"/>
    </source>
</evidence>
<dbReference type="KEGG" id="btrm:SAMEA390648701720"/>